<accession>A0A084WUC1</accession>
<name>A0A084WUC1_ANOSI</name>
<evidence type="ECO:0000313" key="2">
    <source>
        <dbReference type="EnsemblMetazoa" id="ASIC022054-PA"/>
    </source>
</evidence>
<organism evidence="1">
    <name type="scientific">Anopheles sinensis</name>
    <name type="common">Mosquito</name>
    <dbReference type="NCBI Taxonomy" id="74873"/>
    <lineage>
        <taxon>Eukaryota</taxon>
        <taxon>Metazoa</taxon>
        <taxon>Ecdysozoa</taxon>
        <taxon>Arthropoda</taxon>
        <taxon>Hexapoda</taxon>
        <taxon>Insecta</taxon>
        <taxon>Pterygota</taxon>
        <taxon>Neoptera</taxon>
        <taxon>Endopterygota</taxon>
        <taxon>Diptera</taxon>
        <taxon>Nematocera</taxon>
        <taxon>Culicoidea</taxon>
        <taxon>Culicidae</taxon>
        <taxon>Anophelinae</taxon>
        <taxon>Anopheles</taxon>
    </lineage>
</organism>
<dbReference type="VEuPathDB" id="VectorBase:ASIC022054"/>
<protein>
    <submittedName>
        <fullName evidence="1 2">Uncharacterized protein</fullName>
    </submittedName>
</protein>
<dbReference type="EnsemblMetazoa" id="ASIC022054-RA">
    <property type="protein sequence ID" value="ASIC022054-PA"/>
    <property type="gene ID" value="ASIC022054"/>
</dbReference>
<reference evidence="2" key="2">
    <citation type="submission" date="2020-05" db="UniProtKB">
        <authorList>
            <consortium name="EnsemblMetazoa"/>
        </authorList>
    </citation>
    <scope>IDENTIFICATION</scope>
</reference>
<dbReference type="EMBL" id="KE525421">
    <property type="protein sequence ID" value="KFB53815.1"/>
    <property type="molecule type" value="Genomic_DNA"/>
</dbReference>
<sequence>MNAYDRPQQQRMSRATLTADLNYYPETREALAAMAASAVSYRNPALKVEPMWLWSNVVRGIREHPIREQAMMLTCPQKT</sequence>
<evidence type="ECO:0000313" key="3">
    <source>
        <dbReference type="Proteomes" id="UP000030765"/>
    </source>
</evidence>
<keyword evidence="3" id="KW-1185">Reference proteome</keyword>
<proteinExistence type="predicted"/>
<dbReference type="Proteomes" id="UP000030765">
    <property type="component" value="Unassembled WGS sequence"/>
</dbReference>
<evidence type="ECO:0000313" key="1">
    <source>
        <dbReference type="EMBL" id="KFB53815.1"/>
    </source>
</evidence>
<dbReference type="EMBL" id="ATLV01027050">
    <property type="status" value="NOT_ANNOTATED_CDS"/>
    <property type="molecule type" value="Genomic_DNA"/>
</dbReference>
<gene>
    <name evidence="1" type="ORF">ZHAS_00022054</name>
</gene>
<dbReference type="AlphaFoldDB" id="A0A084WUC1"/>
<reference evidence="1 3" key="1">
    <citation type="journal article" date="2014" name="BMC Genomics">
        <title>Genome sequence of Anopheles sinensis provides insight into genetics basis of mosquito competence for malaria parasites.</title>
        <authorList>
            <person name="Zhou D."/>
            <person name="Zhang D."/>
            <person name="Ding G."/>
            <person name="Shi L."/>
            <person name="Hou Q."/>
            <person name="Ye Y."/>
            <person name="Xu Y."/>
            <person name="Zhou H."/>
            <person name="Xiong C."/>
            <person name="Li S."/>
            <person name="Yu J."/>
            <person name="Hong S."/>
            <person name="Yu X."/>
            <person name="Zou P."/>
            <person name="Chen C."/>
            <person name="Chang X."/>
            <person name="Wang W."/>
            <person name="Lv Y."/>
            <person name="Sun Y."/>
            <person name="Ma L."/>
            <person name="Shen B."/>
            <person name="Zhu C."/>
        </authorList>
    </citation>
    <scope>NUCLEOTIDE SEQUENCE [LARGE SCALE GENOMIC DNA]</scope>
</reference>